<dbReference type="SUPFAM" id="SSF47823">
    <property type="entry name" value="lambda integrase-like, N-terminal domain"/>
    <property type="match status" value="1"/>
</dbReference>
<dbReference type="Proteomes" id="UP000230886">
    <property type="component" value="Unassembled WGS sequence"/>
</dbReference>
<comment type="caution">
    <text evidence="3">The sequence shown here is derived from an EMBL/GenBank/DDBJ whole genome shotgun (WGS) entry which is preliminary data.</text>
</comment>
<dbReference type="GO" id="GO:0003677">
    <property type="term" value="F:DNA binding"/>
    <property type="evidence" value="ECO:0007669"/>
    <property type="project" value="UniProtKB-KW"/>
</dbReference>
<sequence length="344" mass="37875">MSTLNTDTVSVSPDVELALGVKDRFGWTLFTDWCAAADRTALPAEPVTLAQFIAENSVALSTQRRRISTVNAVHRAAGHPEPGRADTIRRMVNTSRSDRLSILETVVAQIIPRLPVFGWTGGLFGRRDALLLLLASSGLSFEQISAVHRNNIRLDRDIVVVDGVHPVRLDPDTYHAKISPADVYRRWAQIPEFLDRTPSTRLLAQHLDAHTLPVNAMTIDATGAVTGRKQTGPLFTPIDRWGFTPISGPALTAQSVSSIVNAHLAGTSPPHHPRPQRPRRPDTPDYEPEVFRDIDLDDNYYESGLEARRTAHAALTDVTAALAHVEDRADEILRKLLAVLDTEP</sequence>
<accession>A0A2A5J3X4</accession>
<dbReference type="InterPro" id="IPR010998">
    <property type="entry name" value="Integrase_recombinase_N"/>
</dbReference>
<evidence type="ECO:0000313" key="4">
    <source>
        <dbReference type="Proteomes" id="UP000230886"/>
    </source>
</evidence>
<evidence type="ECO:0000256" key="1">
    <source>
        <dbReference type="ARBA" id="ARBA00023125"/>
    </source>
</evidence>
<dbReference type="RefSeq" id="WP_099698570.1">
    <property type="nucleotide sequence ID" value="NZ_NOVD01000038.1"/>
</dbReference>
<evidence type="ECO:0000313" key="3">
    <source>
        <dbReference type="EMBL" id="PCK24052.1"/>
    </source>
</evidence>
<gene>
    <name evidence="3" type="ORF">CHR55_27780</name>
</gene>
<reference evidence="3 4" key="1">
    <citation type="submission" date="2017-07" db="EMBL/GenBank/DDBJ databases">
        <title>Draft sequence of Rhodococcus enclensis 23b-28.</title>
        <authorList>
            <person name="Besaury L."/>
            <person name="Sancelme M."/>
            <person name="Amato P."/>
            <person name="Lallement A."/>
            <person name="Delort A.-M."/>
        </authorList>
    </citation>
    <scope>NUCLEOTIDE SEQUENCE [LARGE SCALE GENOMIC DNA]</scope>
    <source>
        <strain evidence="3 4">23b-28</strain>
    </source>
</reference>
<dbReference type="EMBL" id="NOVD01000038">
    <property type="protein sequence ID" value="PCK24052.1"/>
    <property type="molecule type" value="Genomic_DNA"/>
</dbReference>
<protein>
    <submittedName>
        <fullName evidence="3">Recombinase</fullName>
    </submittedName>
</protein>
<dbReference type="Gene3D" id="1.10.150.130">
    <property type="match status" value="1"/>
</dbReference>
<organism evidence="3 4">
    <name type="scientific">Rhodococcus qingshengii</name>
    <dbReference type="NCBI Taxonomy" id="334542"/>
    <lineage>
        <taxon>Bacteria</taxon>
        <taxon>Bacillati</taxon>
        <taxon>Actinomycetota</taxon>
        <taxon>Actinomycetes</taxon>
        <taxon>Mycobacteriales</taxon>
        <taxon>Nocardiaceae</taxon>
        <taxon>Rhodococcus</taxon>
        <taxon>Rhodococcus erythropolis group</taxon>
    </lineage>
</organism>
<feature type="region of interest" description="Disordered" evidence="2">
    <location>
        <begin position="263"/>
        <end position="289"/>
    </location>
</feature>
<name>A0A2A5J3X4_RHOSG</name>
<keyword evidence="1" id="KW-0238">DNA-binding</keyword>
<proteinExistence type="predicted"/>
<feature type="compositionally biased region" description="Basic and acidic residues" evidence="2">
    <location>
        <begin position="279"/>
        <end position="289"/>
    </location>
</feature>
<dbReference type="AlphaFoldDB" id="A0A2A5J3X4"/>
<evidence type="ECO:0000256" key="2">
    <source>
        <dbReference type="SAM" id="MobiDB-lite"/>
    </source>
</evidence>